<dbReference type="PANTHER" id="PTHR36509">
    <property type="entry name" value="BLL3101 PROTEIN"/>
    <property type="match status" value="1"/>
</dbReference>
<evidence type="ECO:0000259" key="2">
    <source>
        <dbReference type="Pfam" id="PF06863"/>
    </source>
</evidence>
<comment type="caution">
    <text evidence="3">The sequence shown here is derived from an EMBL/GenBank/DDBJ whole genome shotgun (WGS) entry which is preliminary data.</text>
</comment>
<dbReference type="InterPro" id="IPR010679">
    <property type="entry name" value="DUF1254"/>
</dbReference>
<dbReference type="SUPFAM" id="SSF160935">
    <property type="entry name" value="VPA0735-like"/>
    <property type="match status" value="1"/>
</dbReference>
<dbReference type="EMBL" id="BAABJX010000032">
    <property type="protein sequence ID" value="GAA4835889.1"/>
    <property type="molecule type" value="Genomic_DNA"/>
</dbReference>
<feature type="domain" description="DUF1214" evidence="1">
    <location>
        <begin position="249"/>
        <end position="326"/>
    </location>
</feature>
<accession>A0ABP9DE89</accession>
<organism evidence="3 4">
    <name type="scientific">Algivirga pacifica</name>
    <dbReference type="NCBI Taxonomy" id="1162670"/>
    <lineage>
        <taxon>Bacteria</taxon>
        <taxon>Pseudomonadati</taxon>
        <taxon>Bacteroidota</taxon>
        <taxon>Cytophagia</taxon>
        <taxon>Cytophagales</taxon>
        <taxon>Flammeovirgaceae</taxon>
        <taxon>Algivirga</taxon>
    </lineage>
</organism>
<dbReference type="Proteomes" id="UP001500298">
    <property type="component" value="Unassembled WGS sequence"/>
</dbReference>
<protein>
    <submittedName>
        <fullName evidence="3">DUF1254 domain-containing protein</fullName>
    </submittedName>
</protein>
<dbReference type="InterPro" id="IPR010621">
    <property type="entry name" value="DUF1214"/>
</dbReference>
<dbReference type="PANTHER" id="PTHR36509:SF2">
    <property type="entry name" value="BLL3101 PROTEIN"/>
    <property type="match status" value="1"/>
</dbReference>
<keyword evidence="4" id="KW-1185">Reference proteome</keyword>
<dbReference type="Pfam" id="PF06742">
    <property type="entry name" value="DUF1214"/>
    <property type="match status" value="1"/>
</dbReference>
<dbReference type="InterPro" id="IPR037049">
    <property type="entry name" value="DUF1214_C_sf"/>
</dbReference>
<reference evidence="4" key="1">
    <citation type="journal article" date="2019" name="Int. J. Syst. Evol. Microbiol.">
        <title>The Global Catalogue of Microorganisms (GCM) 10K type strain sequencing project: providing services to taxonomists for standard genome sequencing and annotation.</title>
        <authorList>
            <consortium name="The Broad Institute Genomics Platform"/>
            <consortium name="The Broad Institute Genome Sequencing Center for Infectious Disease"/>
            <person name="Wu L."/>
            <person name="Ma J."/>
        </authorList>
    </citation>
    <scope>NUCLEOTIDE SEQUENCE [LARGE SCALE GENOMIC DNA]</scope>
    <source>
        <strain evidence="4">JCM 18326</strain>
    </source>
</reference>
<feature type="domain" description="DUF1254" evidence="2">
    <location>
        <begin position="59"/>
        <end position="114"/>
    </location>
</feature>
<dbReference type="RefSeq" id="WP_345371651.1">
    <property type="nucleotide sequence ID" value="NZ_BAABJX010000032.1"/>
</dbReference>
<evidence type="ECO:0000259" key="1">
    <source>
        <dbReference type="Pfam" id="PF06742"/>
    </source>
</evidence>
<name>A0ABP9DE89_9BACT</name>
<dbReference type="Gene3D" id="2.60.120.600">
    <property type="entry name" value="Domain of unknown function DUF1214, C-terminal domain"/>
    <property type="match status" value="1"/>
</dbReference>
<evidence type="ECO:0000313" key="3">
    <source>
        <dbReference type="EMBL" id="GAA4835889.1"/>
    </source>
</evidence>
<gene>
    <name evidence="3" type="ORF">GCM10023331_21430</name>
</gene>
<dbReference type="PROSITE" id="PS51257">
    <property type="entry name" value="PROKAR_LIPOPROTEIN"/>
    <property type="match status" value="1"/>
</dbReference>
<dbReference type="Pfam" id="PF06863">
    <property type="entry name" value="DUF1254"/>
    <property type="match status" value="1"/>
</dbReference>
<sequence length="343" mass="39048">MKTLVSVLFVLVFLGCNQKSSDKTEEQNQEAKEVTAENFIRAETDNMFAQMIGNAGGTNQFFHFRTPTPLDKQTVIRMNRDVLYSGGVFDAREGLEITFPEMPDDRYASIYILDNDHYVEEIIYEPGDYTVESKTDFVYIIVRIQVYNADDTEEIKMVNDLQDQFIVKSVSNQEFPDFSWDKSSLDSLRAVYNAESAQYESWEGMQGKRGEVNEETRHIAAAAAWGLLPEEAATYLNYKPKDTKENVCYTATYEVPDNTGFWSITVYGDDGYIKTENCLLNGSNVKLNKDSTFTVHFGSEETCGDVPNRLDAPEGWNFLFRVYRPGNSVLDGTFKLPEVEAKK</sequence>
<evidence type="ECO:0000313" key="4">
    <source>
        <dbReference type="Proteomes" id="UP001500298"/>
    </source>
</evidence>
<proteinExistence type="predicted"/>